<protein>
    <recommendedName>
        <fullName evidence="3">non-specific serine/threonine protein kinase</fullName>
        <ecNumber evidence="3">2.7.11.1</ecNumber>
    </recommendedName>
</protein>
<comment type="catalytic activity">
    <reaction evidence="19">
        <text>L-threonyl-[protein] + ATP = O-phospho-L-threonyl-[protein] + ADP + H(+)</text>
        <dbReference type="Rhea" id="RHEA:46608"/>
        <dbReference type="Rhea" id="RHEA-COMP:11060"/>
        <dbReference type="Rhea" id="RHEA-COMP:11605"/>
        <dbReference type="ChEBI" id="CHEBI:15378"/>
        <dbReference type="ChEBI" id="CHEBI:30013"/>
        <dbReference type="ChEBI" id="CHEBI:30616"/>
        <dbReference type="ChEBI" id="CHEBI:61977"/>
        <dbReference type="ChEBI" id="CHEBI:456216"/>
        <dbReference type="EC" id="2.7.11.1"/>
    </reaction>
</comment>
<evidence type="ECO:0000256" key="16">
    <source>
        <dbReference type="ARBA" id="ARBA00023136"/>
    </source>
</evidence>
<evidence type="ECO:0000256" key="7">
    <source>
        <dbReference type="ARBA" id="ARBA00022614"/>
    </source>
</evidence>
<keyword evidence="7" id="KW-0433">Leucine-rich repeat</keyword>
<keyword evidence="18" id="KW-0325">Glycoprotein</keyword>
<dbReference type="SUPFAM" id="SSF52058">
    <property type="entry name" value="L domain-like"/>
    <property type="match status" value="2"/>
</dbReference>
<evidence type="ECO:0000256" key="18">
    <source>
        <dbReference type="ARBA" id="ARBA00023180"/>
    </source>
</evidence>
<dbReference type="InterPro" id="IPR003591">
    <property type="entry name" value="Leu-rich_rpt_typical-subtyp"/>
</dbReference>
<evidence type="ECO:0000256" key="21">
    <source>
        <dbReference type="PROSITE-ProRule" id="PRU10141"/>
    </source>
</evidence>
<feature type="binding site" evidence="21">
    <location>
        <position position="755"/>
    </location>
    <ligand>
        <name>ATP</name>
        <dbReference type="ChEBI" id="CHEBI:30616"/>
    </ligand>
</feature>
<dbReference type="InterPro" id="IPR001611">
    <property type="entry name" value="Leu-rich_rpt"/>
</dbReference>
<dbReference type="FunFam" id="1.10.510.10:FF:000358">
    <property type="entry name" value="Putative leucine-rich repeat receptor-like serine/threonine-protein kinase"/>
    <property type="match status" value="1"/>
</dbReference>
<evidence type="ECO:0000256" key="9">
    <source>
        <dbReference type="ARBA" id="ARBA00022692"/>
    </source>
</evidence>
<dbReference type="InterPro" id="IPR051809">
    <property type="entry name" value="Plant_receptor-like_S/T_kinase"/>
</dbReference>
<evidence type="ECO:0000256" key="15">
    <source>
        <dbReference type="ARBA" id="ARBA00022989"/>
    </source>
</evidence>
<organism evidence="25 26">
    <name type="scientific">Brassica campestris</name>
    <name type="common">Field mustard</name>
    <dbReference type="NCBI Taxonomy" id="3711"/>
    <lineage>
        <taxon>Eukaryota</taxon>
        <taxon>Viridiplantae</taxon>
        <taxon>Streptophyta</taxon>
        <taxon>Embryophyta</taxon>
        <taxon>Tracheophyta</taxon>
        <taxon>Spermatophyta</taxon>
        <taxon>Magnoliopsida</taxon>
        <taxon>eudicotyledons</taxon>
        <taxon>Gunneridae</taxon>
        <taxon>Pentapetalae</taxon>
        <taxon>rosids</taxon>
        <taxon>malvids</taxon>
        <taxon>Brassicales</taxon>
        <taxon>Brassicaceae</taxon>
        <taxon>Brassiceae</taxon>
        <taxon>Brassica</taxon>
    </lineage>
</organism>
<keyword evidence="12 21" id="KW-0547">Nucleotide-binding</keyword>
<comment type="catalytic activity">
    <reaction evidence="20">
        <text>L-seryl-[protein] + ATP = O-phospho-L-seryl-[protein] + ADP + H(+)</text>
        <dbReference type="Rhea" id="RHEA:17989"/>
        <dbReference type="Rhea" id="RHEA-COMP:9863"/>
        <dbReference type="Rhea" id="RHEA-COMP:11604"/>
        <dbReference type="ChEBI" id="CHEBI:15378"/>
        <dbReference type="ChEBI" id="CHEBI:29999"/>
        <dbReference type="ChEBI" id="CHEBI:30616"/>
        <dbReference type="ChEBI" id="CHEBI:83421"/>
        <dbReference type="ChEBI" id="CHEBI:456216"/>
        <dbReference type="EC" id="2.7.11.1"/>
    </reaction>
</comment>
<evidence type="ECO:0000256" key="1">
    <source>
        <dbReference type="ARBA" id="ARBA00004162"/>
    </source>
</evidence>
<dbReference type="FunFam" id="3.80.10.10:FF:000095">
    <property type="entry name" value="LRR receptor-like serine/threonine-protein kinase GSO1"/>
    <property type="match status" value="1"/>
</dbReference>
<evidence type="ECO:0000256" key="8">
    <source>
        <dbReference type="ARBA" id="ARBA00022679"/>
    </source>
</evidence>
<dbReference type="PANTHER" id="PTHR27008">
    <property type="entry name" value="OS04G0122200 PROTEIN"/>
    <property type="match status" value="1"/>
</dbReference>
<reference evidence="25 26" key="1">
    <citation type="journal article" date="2011" name="Nat. Genet.">
        <title>The genome of the mesopolyploid crop species Brassica rapa.</title>
        <authorList>
            <consortium name="Brassica rapa Genome Sequencing Project Consortium"/>
            <person name="Wang X."/>
            <person name="Wang H."/>
            <person name="Wang J."/>
            <person name="Sun R."/>
            <person name="Wu J."/>
            <person name="Liu S."/>
            <person name="Bai Y."/>
            <person name="Mun J.H."/>
            <person name="Bancroft I."/>
            <person name="Cheng F."/>
            <person name="Huang S."/>
            <person name="Li X."/>
            <person name="Hua W."/>
            <person name="Wang J."/>
            <person name="Wang X."/>
            <person name="Freeling M."/>
            <person name="Pires J.C."/>
            <person name="Paterson A.H."/>
            <person name="Chalhoub B."/>
            <person name="Wang B."/>
            <person name="Hayward A."/>
            <person name="Sharpe A.G."/>
            <person name="Park B.S."/>
            <person name="Weisshaar B."/>
            <person name="Liu B."/>
            <person name="Li B."/>
            <person name="Liu B."/>
            <person name="Tong C."/>
            <person name="Song C."/>
            <person name="Duran C."/>
            <person name="Peng C."/>
            <person name="Geng C."/>
            <person name="Koh C."/>
            <person name="Lin C."/>
            <person name="Edwards D."/>
            <person name="Mu D."/>
            <person name="Shen D."/>
            <person name="Soumpourou E."/>
            <person name="Li F."/>
            <person name="Fraser F."/>
            <person name="Conant G."/>
            <person name="Lassalle G."/>
            <person name="King G.J."/>
            <person name="Bonnema G."/>
            <person name="Tang H."/>
            <person name="Wang H."/>
            <person name="Belcram H."/>
            <person name="Zhou H."/>
            <person name="Hirakawa H."/>
            <person name="Abe H."/>
            <person name="Guo H."/>
            <person name="Wang H."/>
            <person name="Jin H."/>
            <person name="Parkin I.A."/>
            <person name="Batley J."/>
            <person name="Kim J.S."/>
            <person name="Just J."/>
            <person name="Li J."/>
            <person name="Xu J."/>
            <person name="Deng J."/>
            <person name="Kim J.A."/>
            <person name="Li J."/>
            <person name="Yu J."/>
            <person name="Meng J."/>
            <person name="Wang J."/>
            <person name="Min J."/>
            <person name="Poulain J."/>
            <person name="Wang J."/>
            <person name="Hatakeyama K."/>
            <person name="Wu K."/>
            <person name="Wang L."/>
            <person name="Fang L."/>
            <person name="Trick M."/>
            <person name="Links M.G."/>
            <person name="Zhao M."/>
            <person name="Jin M."/>
            <person name="Ramchiary N."/>
            <person name="Drou N."/>
            <person name="Berkman P.J."/>
            <person name="Cai Q."/>
            <person name="Huang Q."/>
            <person name="Li R."/>
            <person name="Tabata S."/>
            <person name="Cheng S."/>
            <person name="Zhang S."/>
            <person name="Zhang S."/>
            <person name="Huang S."/>
            <person name="Sato S."/>
            <person name="Sun S."/>
            <person name="Kwon S.J."/>
            <person name="Choi S.R."/>
            <person name="Lee T.H."/>
            <person name="Fan W."/>
            <person name="Zhao X."/>
            <person name="Tan X."/>
            <person name="Xu X."/>
            <person name="Wang Y."/>
            <person name="Qiu Y."/>
            <person name="Yin Y."/>
            <person name="Li Y."/>
            <person name="Du Y."/>
            <person name="Liao Y."/>
            <person name="Lim Y."/>
            <person name="Narusaka Y."/>
            <person name="Wang Y."/>
            <person name="Wang Z."/>
            <person name="Li Z."/>
            <person name="Wang Z."/>
            <person name="Xiong Z."/>
            <person name="Zhang Z."/>
        </authorList>
    </citation>
    <scope>NUCLEOTIDE SEQUENCE [LARGE SCALE GENOMIC DNA]</scope>
    <source>
        <strain evidence="25 26">cv. Chiifu-401-42</strain>
    </source>
</reference>
<evidence type="ECO:0000256" key="4">
    <source>
        <dbReference type="ARBA" id="ARBA00022475"/>
    </source>
</evidence>
<feature type="chain" id="PRO_5004052932" description="non-specific serine/threonine protein kinase" evidence="23">
    <location>
        <begin position="21"/>
        <end position="1029"/>
    </location>
</feature>
<dbReference type="eggNOG" id="ENOG502QPYS">
    <property type="taxonomic scope" value="Eukaryota"/>
</dbReference>
<dbReference type="InParanoid" id="M4F6R8"/>
<dbReference type="InterPro" id="IPR017441">
    <property type="entry name" value="Protein_kinase_ATP_BS"/>
</dbReference>
<evidence type="ECO:0000256" key="14">
    <source>
        <dbReference type="ARBA" id="ARBA00022840"/>
    </source>
</evidence>
<dbReference type="EnsemblPlants" id="Bra036778.1">
    <property type="protein sequence ID" value="Bra036778.1-P"/>
    <property type="gene ID" value="Bra036778"/>
</dbReference>
<accession>M4F6R8</accession>
<dbReference type="EC" id="2.7.11.1" evidence="3"/>
<dbReference type="SUPFAM" id="SSF56112">
    <property type="entry name" value="Protein kinase-like (PK-like)"/>
    <property type="match status" value="1"/>
</dbReference>
<evidence type="ECO:0000256" key="11">
    <source>
        <dbReference type="ARBA" id="ARBA00022737"/>
    </source>
</evidence>
<dbReference type="SMART" id="SM00369">
    <property type="entry name" value="LRR_TYP"/>
    <property type="match status" value="10"/>
</dbReference>
<feature type="transmembrane region" description="Helical" evidence="22">
    <location>
        <begin position="669"/>
        <end position="690"/>
    </location>
</feature>
<dbReference type="SMART" id="SM00220">
    <property type="entry name" value="S_TKc"/>
    <property type="match status" value="1"/>
</dbReference>
<keyword evidence="11" id="KW-0677">Repeat</keyword>
<dbReference type="InterPro" id="IPR000719">
    <property type="entry name" value="Prot_kinase_dom"/>
</dbReference>
<dbReference type="InterPro" id="IPR008271">
    <property type="entry name" value="Ser/Thr_kinase_AS"/>
</dbReference>
<dbReference type="InterPro" id="IPR011009">
    <property type="entry name" value="Kinase-like_dom_sf"/>
</dbReference>
<dbReference type="PROSITE" id="PS50011">
    <property type="entry name" value="PROTEIN_KINASE_DOM"/>
    <property type="match status" value="1"/>
</dbReference>
<evidence type="ECO:0000256" key="22">
    <source>
        <dbReference type="SAM" id="Phobius"/>
    </source>
</evidence>
<evidence type="ECO:0000256" key="23">
    <source>
        <dbReference type="SAM" id="SignalP"/>
    </source>
</evidence>
<name>M4F6R8_BRACM</name>
<comment type="similarity">
    <text evidence="2">Belongs to the protein kinase superfamily. Ser/Thr protein kinase family.</text>
</comment>
<feature type="signal peptide" evidence="23">
    <location>
        <begin position="1"/>
        <end position="20"/>
    </location>
</feature>
<dbReference type="Pfam" id="PF08263">
    <property type="entry name" value="LRRNT_2"/>
    <property type="match status" value="1"/>
</dbReference>
<keyword evidence="17" id="KW-0675">Receptor</keyword>
<dbReference type="Pfam" id="PF23598">
    <property type="entry name" value="LRR_14"/>
    <property type="match status" value="1"/>
</dbReference>
<keyword evidence="13" id="KW-0418">Kinase</keyword>
<sequence length="1029" mass="112900">MRNKRVFLFIALTMLLEAYGLTVETDRKALQDFKSQVSGDKQVVLSSWNNSVHVCNWKGVTCGLRHKRVTRLDLGGLQLGGVISQYIGNLSFLISLDLSNNTFGGTIPHEVGNLLRLDYLDLSYNSLVGAIPVSLFNCSRLLELYLNSNPLGGGVPSELGSLTKLVNLDLERNKLKGRLPASFGNLTSLMRVNFRDNSLEGEIPGDIGRLNQVVELYLAVNKFSGVLPSAIYNLSSLKLLTIRENHLSGFLRPDSDKLLPNLRFLNMGRNYFKGAIPASLANISNLRMLSLNANNLTGGIPSSFGKLQNLQLLSLFNNSLGSHSSGDLEFLGALTNCTQLKTLYVFGNHLGGHLPTSIANLSTNLRVLDLGTNFIFGSIPHDIGNLINLQSLALDGNHLTGPVPASVGKLLQLEVLDLVSNSISGEIPSFIGNLTRLDALVLANNSFEGTIPPSLSNCTSLRYLIVELNKLNGTIPQEIMQIQSLVELDVAGNYLTGSLTKDVGRLDHLVHLAVDNYLTGSLPKDVGRLDHLVHLAVENNRLFGQIPPSLGNCLTIELLSLQGNYFDGVIPDIKGLEGLKELDFSNNNLSGSIPRYLANFSSLEYLNLSVNNFVGSVPTEGAFRNATIVSVFGNKNLCGGIKEFKLKPCFTTEAPPSMGSKRSSLLKKVMIGVSVGITLLFLLFVSLLLIRKRKKTQQTNNQSPSTLEVFFPKMSYGEIRNATDGFSSRNMIGSGSFGTVFRAFLPAENKVVAVKVLNMQRRGAMKSFMAECESLKETRHRNLVKLLTACSSIDFQGNMFRALVYEFMPNGSLDMWLHPEEVEEIRRPSKTLTLLERLNIAIDVASVLDYLHVHCYEPIAHCDIKPSNVLLDNDLTAHVSDFGLARLLLKFDQESFFNQLSSAGVRGTIGYAAPEYGMGGQPSIHGDVYSFGVLVLEMLTGKRPTDELFGGNITLHSYIKSVLPEQVLKIADKSFFDNGLIVGFPIAECLTLVLDVGLRCSEESPTNRLEMSEATKELISIRERFFKAR</sequence>
<keyword evidence="4" id="KW-1003">Cell membrane</keyword>
<keyword evidence="10 23" id="KW-0732">Signal</keyword>
<evidence type="ECO:0000256" key="13">
    <source>
        <dbReference type="ARBA" id="ARBA00022777"/>
    </source>
</evidence>
<dbReference type="FunFam" id="3.80.10.10:FF:000233">
    <property type="entry name" value="Leucine-rich repeat receptor-like protein kinase TDR"/>
    <property type="match status" value="1"/>
</dbReference>
<dbReference type="OMA" id="NMFRALV"/>
<proteinExistence type="inferred from homology"/>
<dbReference type="STRING" id="51351.M4F6R8"/>
<evidence type="ECO:0000256" key="3">
    <source>
        <dbReference type="ARBA" id="ARBA00012513"/>
    </source>
</evidence>
<evidence type="ECO:0000313" key="26">
    <source>
        <dbReference type="Proteomes" id="UP000011750"/>
    </source>
</evidence>
<dbReference type="Proteomes" id="UP000011750">
    <property type="component" value="Chromosome A09"/>
</dbReference>
<evidence type="ECO:0000256" key="2">
    <source>
        <dbReference type="ARBA" id="ARBA00008684"/>
    </source>
</evidence>
<evidence type="ECO:0000313" key="25">
    <source>
        <dbReference type="EnsemblPlants" id="Bra036778.1-P"/>
    </source>
</evidence>
<reference evidence="25 26" key="2">
    <citation type="journal article" date="2018" name="Hortic Res">
        <title>Improved Brassica rapa reference genome by single-molecule sequencing and chromosome conformation capture technologies.</title>
        <authorList>
            <person name="Zhang L."/>
            <person name="Cai X."/>
            <person name="Wu J."/>
            <person name="Liu M."/>
            <person name="Grob S."/>
            <person name="Cheng F."/>
            <person name="Liang J."/>
            <person name="Cai C."/>
            <person name="Liu Z."/>
            <person name="Liu B."/>
            <person name="Wang F."/>
            <person name="Li S."/>
            <person name="Liu F."/>
            <person name="Li X."/>
            <person name="Cheng L."/>
            <person name="Yang W."/>
            <person name="Li M.H."/>
            <person name="Grossniklaus U."/>
            <person name="Zheng H."/>
            <person name="Wang X."/>
        </authorList>
    </citation>
    <scope>NUCLEOTIDE SEQUENCE [LARGE SCALE GENOMIC DNA]</scope>
    <source>
        <strain evidence="25 26">cv. Chiifu-401-42</strain>
    </source>
</reference>
<keyword evidence="15 22" id="KW-1133">Transmembrane helix</keyword>
<dbReference type="AlphaFoldDB" id="M4F6R8"/>
<dbReference type="Pfam" id="PF13855">
    <property type="entry name" value="LRR_8"/>
    <property type="match status" value="1"/>
</dbReference>
<comment type="subcellular location">
    <subcellularLocation>
        <location evidence="1">Cell membrane</location>
        <topology evidence="1">Single-pass membrane protein</topology>
    </subcellularLocation>
</comment>
<evidence type="ECO:0000259" key="24">
    <source>
        <dbReference type="PROSITE" id="PS50011"/>
    </source>
</evidence>
<dbReference type="GO" id="GO:0005524">
    <property type="term" value="F:ATP binding"/>
    <property type="evidence" value="ECO:0007669"/>
    <property type="project" value="UniProtKB-UniRule"/>
</dbReference>
<dbReference type="InterPro" id="IPR013210">
    <property type="entry name" value="LRR_N_plant-typ"/>
</dbReference>
<dbReference type="PROSITE" id="PS00107">
    <property type="entry name" value="PROTEIN_KINASE_ATP"/>
    <property type="match status" value="1"/>
</dbReference>
<dbReference type="PANTHER" id="PTHR27008:SF478">
    <property type="entry name" value="PROTEIN KINASE DOMAIN-CONTAINING PROTEIN"/>
    <property type="match status" value="1"/>
</dbReference>
<keyword evidence="16 22" id="KW-0472">Membrane</keyword>
<keyword evidence="6" id="KW-0597">Phosphoprotein</keyword>
<evidence type="ECO:0000256" key="5">
    <source>
        <dbReference type="ARBA" id="ARBA00022527"/>
    </source>
</evidence>
<dbReference type="InterPro" id="IPR032675">
    <property type="entry name" value="LRR_dom_sf"/>
</dbReference>
<keyword evidence="26" id="KW-1185">Reference proteome</keyword>
<keyword evidence="14 21" id="KW-0067">ATP-binding</keyword>
<evidence type="ECO:0000256" key="19">
    <source>
        <dbReference type="ARBA" id="ARBA00047899"/>
    </source>
</evidence>
<evidence type="ECO:0000256" key="6">
    <source>
        <dbReference type="ARBA" id="ARBA00022553"/>
    </source>
</evidence>
<keyword evidence="5" id="KW-0723">Serine/threonine-protein kinase</keyword>
<reference evidence="25" key="3">
    <citation type="submission" date="2023-03" db="UniProtKB">
        <authorList>
            <consortium name="EnsemblPlants"/>
        </authorList>
    </citation>
    <scope>IDENTIFICATION</scope>
    <source>
        <strain evidence="25">cv. Chiifu-401-42</strain>
    </source>
</reference>
<dbReference type="Gene3D" id="1.10.510.10">
    <property type="entry name" value="Transferase(Phosphotransferase) domain 1"/>
    <property type="match status" value="1"/>
</dbReference>
<feature type="domain" description="Protein kinase" evidence="24">
    <location>
        <begin position="726"/>
        <end position="1026"/>
    </location>
</feature>
<dbReference type="GO" id="GO:0004674">
    <property type="term" value="F:protein serine/threonine kinase activity"/>
    <property type="evidence" value="ECO:0007669"/>
    <property type="project" value="UniProtKB-KW"/>
</dbReference>
<evidence type="ECO:0000256" key="10">
    <source>
        <dbReference type="ARBA" id="ARBA00022729"/>
    </source>
</evidence>
<dbReference type="SMART" id="SM00365">
    <property type="entry name" value="LRR_SD22"/>
    <property type="match status" value="6"/>
</dbReference>
<evidence type="ECO:0000256" key="20">
    <source>
        <dbReference type="ARBA" id="ARBA00048679"/>
    </source>
</evidence>
<dbReference type="Gene3D" id="3.30.200.20">
    <property type="entry name" value="Phosphorylase Kinase, domain 1"/>
    <property type="match status" value="1"/>
</dbReference>
<evidence type="ECO:0000256" key="17">
    <source>
        <dbReference type="ARBA" id="ARBA00023170"/>
    </source>
</evidence>
<dbReference type="Pfam" id="PF00069">
    <property type="entry name" value="Pkinase"/>
    <property type="match status" value="1"/>
</dbReference>
<evidence type="ECO:0000256" key="12">
    <source>
        <dbReference type="ARBA" id="ARBA00022741"/>
    </source>
</evidence>
<dbReference type="HOGENOM" id="CLU_000288_22_0_1"/>
<dbReference type="GO" id="GO:0005886">
    <property type="term" value="C:plasma membrane"/>
    <property type="evidence" value="ECO:0007669"/>
    <property type="project" value="UniProtKB-SubCell"/>
</dbReference>
<keyword evidence="8" id="KW-0808">Transferase</keyword>
<dbReference type="PROSITE" id="PS00108">
    <property type="entry name" value="PROTEIN_KINASE_ST"/>
    <property type="match status" value="1"/>
</dbReference>
<dbReference type="Gramene" id="Bra036778.1">
    <property type="protein sequence ID" value="Bra036778.1-P"/>
    <property type="gene ID" value="Bra036778"/>
</dbReference>
<dbReference type="GO" id="GO:0009791">
    <property type="term" value="P:post-embryonic development"/>
    <property type="evidence" value="ECO:0007669"/>
    <property type="project" value="UniProtKB-ARBA"/>
</dbReference>
<dbReference type="Gene3D" id="3.80.10.10">
    <property type="entry name" value="Ribonuclease Inhibitor"/>
    <property type="match status" value="2"/>
</dbReference>
<dbReference type="Pfam" id="PF00560">
    <property type="entry name" value="LRR_1"/>
    <property type="match status" value="7"/>
</dbReference>
<dbReference type="InterPro" id="IPR055414">
    <property type="entry name" value="LRR_R13L4/SHOC2-like"/>
</dbReference>
<dbReference type="FunFam" id="3.30.200.20:FF:000432">
    <property type="entry name" value="LRR receptor-like serine/threonine-protein kinase EFR"/>
    <property type="match status" value="1"/>
</dbReference>
<keyword evidence="9 22" id="KW-0812">Transmembrane</keyword>